<organism evidence="2 3">
    <name type="scientific">Nonomuraea africana</name>
    <dbReference type="NCBI Taxonomy" id="46171"/>
    <lineage>
        <taxon>Bacteria</taxon>
        <taxon>Bacillati</taxon>
        <taxon>Actinomycetota</taxon>
        <taxon>Actinomycetes</taxon>
        <taxon>Streptosporangiales</taxon>
        <taxon>Streptosporangiaceae</taxon>
        <taxon>Nonomuraea</taxon>
    </lineage>
</organism>
<dbReference type="EMBL" id="JADBEF010000001">
    <property type="protein sequence ID" value="MBE1565616.1"/>
    <property type="molecule type" value="Genomic_DNA"/>
</dbReference>
<proteinExistence type="predicted"/>
<sequence length="53" mass="5729">MSFPSGRASRSRARRSWSSGAALTSTRASGTMKPGALPPGHQNFDWVAPKREK</sequence>
<reference evidence="2 3" key="1">
    <citation type="submission" date="2020-10" db="EMBL/GenBank/DDBJ databases">
        <title>Sequencing the genomes of 1000 actinobacteria strains.</title>
        <authorList>
            <person name="Klenk H.-P."/>
        </authorList>
    </citation>
    <scope>NUCLEOTIDE SEQUENCE [LARGE SCALE GENOMIC DNA]</scope>
    <source>
        <strain evidence="2 3">DSM 43748</strain>
    </source>
</reference>
<feature type="region of interest" description="Disordered" evidence="1">
    <location>
        <begin position="1"/>
        <end position="53"/>
    </location>
</feature>
<dbReference type="RefSeq" id="WP_192779792.1">
    <property type="nucleotide sequence ID" value="NZ_BAAASY010000016.1"/>
</dbReference>
<name>A0ABR9KV47_9ACTN</name>
<keyword evidence="3" id="KW-1185">Reference proteome</keyword>
<comment type="caution">
    <text evidence="2">The sequence shown here is derived from an EMBL/GenBank/DDBJ whole genome shotgun (WGS) entry which is preliminary data.</text>
</comment>
<evidence type="ECO:0000313" key="2">
    <source>
        <dbReference type="EMBL" id="MBE1565616.1"/>
    </source>
</evidence>
<gene>
    <name evidence="2" type="ORF">H4W81_008395</name>
</gene>
<evidence type="ECO:0000313" key="3">
    <source>
        <dbReference type="Proteomes" id="UP000661607"/>
    </source>
</evidence>
<accession>A0ABR9KV47</accession>
<protein>
    <submittedName>
        <fullName evidence="2">Uncharacterized protein</fullName>
    </submittedName>
</protein>
<dbReference type="Proteomes" id="UP000661607">
    <property type="component" value="Unassembled WGS sequence"/>
</dbReference>
<evidence type="ECO:0000256" key="1">
    <source>
        <dbReference type="SAM" id="MobiDB-lite"/>
    </source>
</evidence>